<name>A0A9W6M2D5_9MICO</name>
<protein>
    <submittedName>
        <fullName evidence="1">Uncharacterized protein</fullName>
    </submittedName>
</protein>
<organism evidence="1 2">
    <name type="scientific">Microbacterium imperiale</name>
    <dbReference type="NCBI Taxonomy" id="33884"/>
    <lineage>
        <taxon>Bacteria</taxon>
        <taxon>Bacillati</taxon>
        <taxon>Actinomycetota</taxon>
        <taxon>Actinomycetes</taxon>
        <taxon>Micrococcales</taxon>
        <taxon>Microbacteriaceae</taxon>
        <taxon>Microbacterium</taxon>
    </lineage>
</organism>
<comment type="caution">
    <text evidence="1">The sequence shown here is derived from an EMBL/GenBank/DDBJ whole genome shotgun (WGS) entry which is preliminary data.</text>
</comment>
<proteinExistence type="predicted"/>
<reference evidence="1" key="1">
    <citation type="journal article" date="2014" name="Int. J. Syst. Evol. Microbiol.">
        <title>Complete genome sequence of Corynebacterium casei LMG S-19264T (=DSM 44701T), isolated from a smear-ripened cheese.</title>
        <authorList>
            <consortium name="US DOE Joint Genome Institute (JGI-PGF)"/>
            <person name="Walter F."/>
            <person name="Albersmeier A."/>
            <person name="Kalinowski J."/>
            <person name="Ruckert C."/>
        </authorList>
    </citation>
    <scope>NUCLEOTIDE SEQUENCE</scope>
    <source>
        <strain evidence="1">VKM Ac-1447</strain>
    </source>
</reference>
<dbReference type="EMBL" id="BSEO01000001">
    <property type="protein sequence ID" value="GLJ79393.1"/>
    <property type="molecule type" value="Genomic_DNA"/>
</dbReference>
<gene>
    <name evidence="1" type="ORF">GCM10017586_10750</name>
</gene>
<dbReference type="AlphaFoldDB" id="A0A9W6M2D5"/>
<evidence type="ECO:0000313" key="1">
    <source>
        <dbReference type="EMBL" id="GLJ79393.1"/>
    </source>
</evidence>
<accession>A0A9W6M2D5</accession>
<evidence type="ECO:0000313" key="2">
    <source>
        <dbReference type="Proteomes" id="UP001142317"/>
    </source>
</evidence>
<reference evidence="1" key="2">
    <citation type="submission" date="2023-01" db="EMBL/GenBank/DDBJ databases">
        <authorList>
            <person name="Sun Q."/>
            <person name="Evtushenko L."/>
        </authorList>
    </citation>
    <scope>NUCLEOTIDE SEQUENCE</scope>
    <source>
        <strain evidence="1">VKM Ac-1447</strain>
    </source>
</reference>
<dbReference type="Proteomes" id="UP001142317">
    <property type="component" value="Unassembled WGS sequence"/>
</dbReference>
<sequence>MTFPTALWCRSRRDGALCTRPRGHAGLHNRQGTSQMWSDVEADPAACPGGGSAAQPAPLLPNGFPGGRALCPVCSDFVALDNGAVVPHDTFRGAVDGAEAANRAAWFNTVGWN</sequence>
<keyword evidence="2" id="KW-1185">Reference proteome</keyword>